<feature type="transmembrane region" description="Helical" evidence="1">
    <location>
        <begin position="157"/>
        <end position="178"/>
    </location>
</feature>
<dbReference type="RefSeq" id="WP_005358899.1">
    <property type="nucleotide sequence ID" value="NZ_DS264265.1"/>
</dbReference>
<evidence type="ECO:0000256" key="1">
    <source>
        <dbReference type="SAM" id="Phobius"/>
    </source>
</evidence>
<keyword evidence="1" id="KW-1133">Transmembrane helix</keyword>
<proteinExistence type="predicted"/>
<dbReference type="HOGENOM" id="CLU_1213324_0_0_9"/>
<gene>
    <name evidence="2" type="ORF">EUBVEN_02006</name>
</gene>
<evidence type="ECO:0000313" key="2">
    <source>
        <dbReference type="EMBL" id="EDM50687.1"/>
    </source>
</evidence>
<name>A5Z8G4_9FIRM</name>
<feature type="transmembrane region" description="Helical" evidence="1">
    <location>
        <begin position="184"/>
        <end position="203"/>
    </location>
</feature>
<organism evidence="2 3">
    <name type="scientific">Eubacterium ventriosum ATCC 27560</name>
    <dbReference type="NCBI Taxonomy" id="411463"/>
    <lineage>
        <taxon>Bacteria</taxon>
        <taxon>Bacillati</taxon>
        <taxon>Bacillota</taxon>
        <taxon>Clostridia</taxon>
        <taxon>Eubacteriales</taxon>
        <taxon>Eubacteriaceae</taxon>
        <taxon>Eubacterium</taxon>
    </lineage>
</organism>
<reference evidence="2 3" key="1">
    <citation type="submission" date="2007-03" db="EMBL/GenBank/DDBJ databases">
        <authorList>
            <person name="Fulton L."/>
            <person name="Clifton S."/>
            <person name="Fulton B."/>
            <person name="Xu J."/>
            <person name="Minx P."/>
            <person name="Pepin K.H."/>
            <person name="Johnson M."/>
            <person name="Thiruvilangam P."/>
            <person name="Bhonagiri V."/>
            <person name="Nash W.E."/>
            <person name="Mardis E.R."/>
            <person name="Wilson R.K."/>
        </authorList>
    </citation>
    <scope>NUCLEOTIDE SEQUENCE [LARGE SCALE GENOMIC DNA]</scope>
    <source>
        <strain evidence="2 3">ATCC 27560</strain>
    </source>
</reference>
<dbReference type="STRING" id="411463.EUBVEN_02006"/>
<accession>A5Z8G4</accession>
<evidence type="ECO:0000313" key="3">
    <source>
        <dbReference type="Proteomes" id="UP000006000"/>
    </source>
</evidence>
<comment type="caution">
    <text evidence="2">The sequence shown here is derived from an EMBL/GenBank/DDBJ whole genome shotgun (WGS) entry which is preliminary data.</text>
</comment>
<sequence>MVEKIFKNKKRNVMNVILKGNGEKIICIQQKEQKVIYNGENTLIDNRMPISLSSVNTKTIELFYCICKFPLRLIVAIFDIIFMNYEWDWIDNFEPCIFQVDNYICEACKTLEIEYNKSKYDKENRKIVLPQIIINGKEIKIESFLYLENLKLCFLKCCLKMVGMLIWCLIPLIIITINAGKYSIYIWIIDCCIIFALIVKISLEYHKFCNIKRQLNLQKKNKNGFVNY</sequence>
<dbReference type="Proteomes" id="UP000006000">
    <property type="component" value="Unassembled WGS sequence"/>
</dbReference>
<dbReference type="EMBL" id="AAVL02000036">
    <property type="protein sequence ID" value="EDM50687.1"/>
    <property type="molecule type" value="Genomic_DNA"/>
</dbReference>
<protein>
    <submittedName>
        <fullName evidence="2">Uncharacterized protein</fullName>
    </submittedName>
</protein>
<reference evidence="2 3" key="2">
    <citation type="submission" date="2007-04" db="EMBL/GenBank/DDBJ databases">
        <title>Draft genome sequence of Eubacterium ventriosum (ATCC 27560).</title>
        <authorList>
            <person name="Sudarsanam P."/>
            <person name="Ley R."/>
            <person name="Guruge J."/>
            <person name="Turnbaugh P.J."/>
            <person name="Mahowald M."/>
            <person name="Liep D."/>
            <person name="Gordon J."/>
        </authorList>
    </citation>
    <scope>NUCLEOTIDE SEQUENCE [LARGE SCALE GENOMIC DNA]</scope>
    <source>
        <strain evidence="2 3">ATCC 27560</strain>
    </source>
</reference>
<dbReference type="AlphaFoldDB" id="A5Z8G4"/>
<keyword evidence="1" id="KW-0472">Membrane</keyword>
<keyword evidence="1" id="KW-0812">Transmembrane</keyword>